<keyword evidence="4 6" id="KW-1133">Transmembrane helix</keyword>
<dbReference type="GO" id="GO:0016020">
    <property type="term" value="C:membrane"/>
    <property type="evidence" value="ECO:0007669"/>
    <property type="project" value="UniProtKB-SubCell"/>
</dbReference>
<protein>
    <submittedName>
        <fullName evidence="7">Pantothenate transporter</fullName>
    </submittedName>
</protein>
<keyword evidence="3 6" id="KW-0812">Transmembrane</keyword>
<feature type="transmembrane region" description="Helical" evidence="6">
    <location>
        <begin position="453"/>
        <end position="473"/>
    </location>
</feature>
<dbReference type="EMBL" id="CP138586">
    <property type="protein sequence ID" value="WPH02264.1"/>
    <property type="molecule type" value="Genomic_DNA"/>
</dbReference>
<dbReference type="GO" id="GO:0022857">
    <property type="term" value="F:transmembrane transporter activity"/>
    <property type="evidence" value="ECO:0007669"/>
    <property type="project" value="InterPro"/>
</dbReference>
<evidence type="ECO:0000256" key="6">
    <source>
        <dbReference type="SAM" id="Phobius"/>
    </source>
</evidence>
<evidence type="ECO:0000256" key="5">
    <source>
        <dbReference type="ARBA" id="ARBA00023136"/>
    </source>
</evidence>
<keyword evidence="8" id="KW-1185">Reference proteome</keyword>
<keyword evidence="5 6" id="KW-0472">Membrane</keyword>
<evidence type="ECO:0000256" key="4">
    <source>
        <dbReference type="ARBA" id="ARBA00022989"/>
    </source>
</evidence>
<dbReference type="FunFam" id="1.20.1250.20:FF:000247">
    <property type="entry name" value="MFS general substrate transporter"/>
    <property type="match status" value="1"/>
</dbReference>
<comment type="subcellular location">
    <subcellularLocation>
        <location evidence="1">Membrane</location>
        <topology evidence="1">Multi-pass membrane protein</topology>
    </subcellularLocation>
</comment>
<dbReference type="FunFam" id="1.20.1250.20:FF:000106">
    <property type="entry name" value="MFS transporter, putative"/>
    <property type="match status" value="1"/>
</dbReference>
<evidence type="ECO:0000256" key="2">
    <source>
        <dbReference type="ARBA" id="ARBA00022448"/>
    </source>
</evidence>
<dbReference type="SUPFAM" id="SSF103473">
    <property type="entry name" value="MFS general substrate transporter"/>
    <property type="match status" value="1"/>
</dbReference>
<feature type="transmembrane region" description="Helical" evidence="6">
    <location>
        <begin position="422"/>
        <end position="441"/>
    </location>
</feature>
<feature type="transmembrane region" description="Helical" evidence="6">
    <location>
        <begin position="214"/>
        <end position="234"/>
    </location>
</feature>
<feature type="transmembrane region" description="Helical" evidence="6">
    <location>
        <begin position="316"/>
        <end position="339"/>
    </location>
</feature>
<feature type="transmembrane region" description="Helical" evidence="6">
    <location>
        <begin position="183"/>
        <end position="202"/>
    </location>
</feature>
<accession>A0AAQ3R8X0</accession>
<evidence type="ECO:0000313" key="7">
    <source>
        <dbReference type="EMBL" id="WPH02264.1"/>
    </source>
</evidence>
<dbReference type="InterPro" id="IPR011701">
    <property type="entry name" value="MFS"/>
</dbReference>
<feature type="transmembrane region" description="Helical" evidence="6">
    <location>
        <begin position="359"/>
        <end position="379"/>
    </location>
</feature>
<sequence>MSLNASTPTLHNVVDGKLHTEATVSGYASSDEESISSNPFLDQKVAEHYRSLYNKTEYECRHVFDPTVEWTKEEEKAVVRKVDWHVATWACIMFFALNVDRGNLKQAVSDNLLNQLHLSTNDYNYGNTIFFVSFLLAELPSQLISKKLGPDRWIPTQMALWSIVAASQAALNGRASFFACRCLLGILEGGFIPDLVLWLSYFYTGSELSLRLSFFWVALNLTYITNALMAYGLLHMSGVAGLAGWRWLFLIEGLITLLIGLASFFMMPASAVQTKTWFRPTGWFTDREVSIVVNRVLRDDPSKGDMNNREGISPKLLWEAITDFDLWPVYAIGLIAYIPQNPPGQYLTLSLRHLGFNPFQTNLLTIPSQVAACFTLVGLTWFSERINERSFVSSIQNIWLLPCVIALRWWPGAQVQAWHTYALVTVLLSYPYCHAICVSWISRNSGSVRTRSVSAALYNMTVQLGNIIASNIYRDDDKPKYRRGNSALLGIDILVIFLFVFTKFYYKSRNAAKARKWNAMTDSEREEYVNSTADEGNKRLDFRFVH</sequence>
<organism evidence="7 8">
    <name type="scientific">Acrodontium crateriforme</name>
    <dbReference type="NCBI Taxonomy" id="150365"/>
    <lineage>
        <taxon>Eukaryota</taxon>
        <taxon>Fungi</taxon>
        <taxon>Dikarya</taxon>
        <taxon>Ascomycota</taxon>
        <taxon>Pezizomycotina</taxon>
        <taxon>Dothideomycetes</taxon>
        <taxon>Dothideomycetidae</taxon>
        <taxon>Mycosphaerellales</taxon>
        <taxon>Teratosphaeriaceae</taxon>
        <taxon>Acrodontium</taxon>
    </lineage>
</organism>
<dbReference type="InterPro" id="IPR036259">
    <property type="entry name" value="MFS_trans_sf"/>
</dbReference>
<dbReference type="Gene3D" id="1.20.1250.20">
    <property type="entry name" value="MFS general substrate transporter like domains"/>
    <property type="match status" value="1"/>
</dbReference>
<dbReference type="PANTHER" id="PTHR43791:SF29">
    <property type="entry name" value="MAJOR FACILITATOR SUPERFAMILY (MFS) PROFILE DOMAIN-CONTAINING PROTEIN"/>
    <property type="match status" value="1"/>
</dbReference>
<gene>
    <name evidence="7" type="ORF">R9X50_00512000</name>
</gene>
<proteinExistence type="predicted"/>
<evidence type="ECO:0000256" key="1">
    <source>
        <dbReference type="ARBA" id="ARBA00004141"/>
    </source>
</evidence>
<dbReference type="PANTHER" id="PTHR43791">
    <property type="entry name" value="PERMEASE-RELATED"/>
    <property type="match status" value="1"/>
</dbReference>
<feature type="transmembrane region" description="Helical" evidence="6">
    <location>
        <begin position="391"/>
        <end position="410"/>
    </location>
</feature>
<dbReference type="AlphaFoldDB" id="A0AAQ3R8X0"/>
<name>A0AAQ3R8X0_9PEZI</name>
<dbReference type="Proteomes" id="UP001303373">
    <property type="component" value="Chromosome 7"/>
</dbReference>
<dbReference type="Pfam" id="PF07690">
    <property type="entry name" value="MFS_1"/>
    <property type="match status" value="1"/>
</dbReference>
<evidence type="ECO:0000313" key="8">
    <source>
        <dbReference type="Proteomes" id="UP001303373"/>
    </source>
</evidence>
<evidence type="ECO:0000256" key="3">
    <source>
        <dbReference type="ARBA" id="ARBA00022692"/>
    </source>
</evidence>
<feature type="transmembrane region" description="Helical" evidence="6">
    <location>
        <begin position="246"/>
        <end position="267"/>
    </location>
</feature>
<reference evidence="7 8" key="1">
    <citation type="submission" date="2023-11" db="EMBL/GenBank/DDBJ databases">
        <title>An acidophilic fungus is an integral part of prey digestion in a carnivorous sundew plant.</title>
        <authorList>
            <person name="Tsai I.J."/>
        </authorList>
    </citation>
    <scope>NUCLEOTIDE SEQUENCE [LARGE SCALE GENOMIC DNA]</scope>
    <source>
        <strain evidence="7">169a</strain>
    </source>
</reference>
<feature type="transmembrane region" description="Helical" evidence="6">
    <location>
        <begin position="485"/>
        <end position="506"/>
    </location>
</feature>
<keyword evidence="2" id="KW-0813">Transport</keyword>